<dbReference type="EMBL" id="BGZK01001722">
    <property type="protein sequence ID" value="GBP85190.1"/>
    <property type="molecule type" value="Genomic_DNA"/>
</dbReference>
<reference evidence="1 2" key="1">
    <citation type="journal article" date="2019" name="Commun. Biol.">
        <title>The bagworm genome reveals a unique fibroin gene that provides high tensile strength.</title>
        <authorList>
            <person name="Kono N."/>
            <person name="Nakamura H."/>
            <person name="Ohtoshi R."/>
            <person name="Tomita M."/>
            <person name="Numata K."/>
            <person name="Arakawa K."/>
        </authorList>
    </citation>
    <scope>NUCLEOTIDE SEQUENCE [LARGE SCALE GENOMIC DNA]</scope>
</reference>
<dbReference type="AlphaFoldDB" id="A0A4C1ZBT5"/>
<gene>
    <name evidence="1" type="ORF">EVAR_47626_1</name>
</gene>
<keyword evidence="2" id="KW-1185">Reference proteome</keyword>
<proteinExistence type="predicted"/>
<name>A0A4C1ZBT5_EUMVA</name>
<evidence type="ECO:0000313" key="1">
    <source>
        <dbReference type="EMBL" id="GBP85190.1"/>
    </source>
</evidence>
<sequence length="133" mass="15365">MYVEGLLTTFVTLMTQPRRYNMSTETLTEWLRFDSNQKPIDHNSLPTEAYTCAENVGPLILVTWGKRTKMRNRGRSGSRFASLKNLYDRVSPRVRAPYGRRPPGRAARTRRRHAHACPPRLCLIDVLFGIVFN</sequence>
<organism evidence="1 2">
    <name type="scientific">Eumeta variegata</name>
    <name type="common">Bagworm moth</name>
    <name type="synonym">Eumeta japonica</name>
    <dbReference type="NCBI Taxonomy" id="151549"/>
    <lineage>
        <taxon>Eukaryota</taxon>
        <taxon>Metazoa</taxon>
        <taxon>Ecdysozoa</taxon>
        <taxon>Arthropoda</taxon>
        <taxon>Hexapoda</taxon>
        <taxon>Insecta</taxon>
        <taxon>Pterygota</taxon>
        <taxon>Neoptera</taxon>
        <taxon>Endopterygota</taxon>
        <taxon>Lepidoptera</taxon>
        <taxon>Glossata</taxon>
        <taxon>Ditrysia</taxon>
        <taxon>Tineoidea</taxon>
        <taxon>Psychidae</taxon>
        <taxon>Oiketicinae</taxon>
        <taxon>Eumeta</taxon>
    </lineage>
</organism>
<evidence type="ECO:0000313" key="2">
    <source>
        <dbReference type="Proteomes" id="UP000299102"/>
    </source>
</evidence>
<comment type="caution">
    <text evidence="1">The sequence shown here is derived from an EMBL/GenBank/DDBJ whole genome shotgun (WGS) entry which is preliminary data.</text>
</comment>
<protein>
    <submittedName>
        <fullName evidence="1">Uncharacterized protein</fullName>
    </submittedName>
</protein>
<accession>A0A4C1ZBT5</accession>
<dbReference type="Proteomes" id="UP000299102">
    <property type="component" value="Unassembled WGS sequence"/>
</dbReference>